<protein>
    <recommendedName>
        <fullName evidence="3">PRC-barrel domain-containing protein</fullName>
    </recommendedName>
</protein>
<gene>
    <name evidence="1" type="ORF">RsS93_40810</name>
</gene>
<evidence type="ECO:0000313" key="2">
    <source>
        <dbReference type="Proteomes" id="UP000390335"/>
    </source>
</evidence>
<keyword evidence="2" id="KW-1185">Reference proteome</keyword>
<evidence type="ECO:0000313" key="1">
    <source>
        <dbReference type="EMBL" id="GES51467.1"/>
    </source>
</evidence>
<accession>A0ABQ0Z830</accession>
<dbReference type="Proteomes" id="UP000390335">
    <property type="component" value="Unassembled WGS sequence"/>
</dbReference>
<sequence>MYLARDVLDKQVVDRRQARIGKVDGIVLTTENDDRLKISFVEMGHLTLLRRLSQRLYRWLLAFSQRVRAERDQCPYRIPWSKVTDVGIDIEVDIDNSETPLEQKQEWLRQHILRHIPGGSS</sequence>
<name>A0ABQ0Z830_9HYPH</name>
<dbReference type="RefSeq" id="WP_152094100.1">
    <property type="nucleotide sequence ID" value="NZ_BLAJ01000004.1"/>
</dbReference>
<proteinExistence type="predicted"/>
<comment type="caution">
    <text evidence="1">The sequence shown here is derived from an EMBL/GenBank/DDBJ whole genome shotgun (WGS) entry which is preliminary data.</text>
</comment>
<dbReference type="EMBL" id="BLAJ01000004">
    <property type="protein sequence ID" value="GES51467.1"/>
    <property type="molecule type" value="Genomic_DNA"/>
</dbReference>
<evidence type="ECO:0008006" key="3">
    <source>
        <dbReference type="Google" id="ProtNLM"/>
    </source>
</evidence>
<dbReference type="Gene3D" id="2.30.30.240">
    <property type="entry name" value="PRC-barrel domain"/>
    <property type="match status" value="1"/>
</dbReference>
<organism evidence="1 2">
    <name type="scientific">Rhizobium dioscoreae</name>
    <dbReference type="NCBI Taxonomy" id="2653122"/>
    <lineage>
        <taxon>Bacteria</taxon>
        <taxon>Pseudomonadati</taxon>
        <taxon>Pseudomonadota</taxon>
        <taxon>Alphaproteobacteria</taxon>
        <taxon>Hyphomicrobiales</taxon>
        <taxon>Rhizobiaceae</taxon>
        <taxon>Rhizobium/Agrobacterium group</taxon>
        <taxon>Rhizobium</taxon>
    </lineage>
</organism>
<reference evidence="1 2" key="1">
    <citation type="journal article" date="2020" name="Genome Biol. Evol.">
        <title>Rhizobium dioscoreae sp. nov., a plant growth-promoting bacterium isolated from yam (Dioscorea species).</title>
        <authorList>
            <person name="Ouyabe M."/>
            <person name="Tanaka N."/>
            <person name="Shiwa Y."/>
            <person name="Fujita N."/>
            <person name="Kikuno H."/>
            <person name="Babil P."/>
            <person name="Shiwachi H."/>
        </authorList>
    </citation>
    <scope>NUCLEOTIDE SEQUENCE [LARGE SCALE GENOMIC DNA]</scope>
    <source>
        <strain evidence="1 2">S-93</strain>
    </source>
</reference>